<dbReference type="InterPro" id="IPR027806">
    <property type="entry name" value="HARBI1_dom"/>
</dbReference>
<reference evidence="4 5" key="1">
    <citation type="submission" date="2019-03" db="EMBL/GenBank/DDBJ databases">
        <title>First draft genome of Liparis tanakae, snailfish: a comprehensive survey of snailfish specific genes.</title>
        <authorList>
            <person name="Kim W."/>
            <person name="Song I."/>
            <person name="Jeong J.-H."/>
            <person name="Kim D."/>
            <person name="Kim S."/>
            <person name="Ryu S."/>
            <person name="Song J.Y."/>
            <person name="Lee S.K."/>
        </authorList>
    </citation>
    <scope>NUCLEOTIDE SEQUENCE [LARGE SCALE GENOMIC DNA]</scope>
    <source>
        <tissue evidence="4">Muscle</tissue>
    </source>
</reference>
<dbReference type="EMBL" id="SRLO01000286">
    <property type="protein sequence ID" value="TNN62771.1"/>
    <property type="molecule type" value="Genomic_DNA"/>
</dbReference>
<dbReference type="Pfam" id="PF13359">
    <property type="entry name" value="DDE_Tnp_4"/>
    <property type="match status" value="1"/>
</dbReference>
<evidence type="ECO:0000256" key="1">
    <source>
        <dbReference type="ARBA" id="ARBA00001968"/>
    </source>
</evidence>
<dbReference type="Proteomes" id="UP000314294">
    <property type="component" value="Unassembled WGS sequence"/>
</dbReference>
<protein>
    <recommendedName>
        <fullName evidence="3">DDE Tnp4 domain-containing protein</fullName>
    </recommendedName>
</protein>
<dbReference type="GO" id="GO:0046872">
    <property type="term" value="F:metal ion binding"/>
    <property type="evidence" value="ECO:0007669"/>
    <property type="project" value="UniProtKB-KW"/>
</dbReference>
<sequence>MRRTTVEIAFGRLKSRWRVLMKRSDFHYLFTPKVIATCCALHNFCENEKEVVNPNCFSTILQRMLAINRSSQASLLAMSSFHSRDMTCM</sequence>
<comment type="caution">
    <text evidence="4">The sequence shown here is derived from an EMBL/GenBank/DDBJ whole genome shotgun (WGS) entry which is preliminary data.</text>
</comment>
<evidence type="ECO:0000259" key="3">
    <source>
        <dbReference type="Pfam" id="PF13359"/>
    </source>
</evidence>
<accession>A0A4Z2HAX8</accession>
<evidence type="ECO:0000313" key="4">
    <source>
        <dbReference type="EMBL" id="TNN62771.1"/>
    </source>
</evidence>
<name>A0A4Z2HAX8_9TELE</name>
<gene>
    <name evidence="4" type="ORF">EYF80_026997</name>
</gene>
<evidence type="ECO:0000256" key="2">
    <source>
        <dbReference type="ARBA" id="ARBA00022723"/>
    </source>
</evidence>
<keyword evidence="5" id="KW-1185">Reference proteome</keyword>
<dbReference type="OrthoDB" id="8939214at2759"/>
<comment type="cofactor">
    <cofactor evidence="1">
        <name>a divalent metal cation</name>
        <dbReference type="ChEBI" id="CHEBI:60240"/>
    </cofactor>
</comment>
<dbReference type="AlphaFoldDB" id="A0A4Z2HAX8"/>
<keyword evidence="2" id="KW-0479">Metal-binding</keyword>
<proteinExistence type="predicted"/>
<organism evidence="4 5">
    <name type="scientific">Liparis tanakae</name>
    <name type="common">Tanaka's snailfish</name>
    <dbReference type="NCBI Taxonomy" id="230148"/>
    <lineage>
        <taxon>Eukaryota</taxon>
        <taxon>Metazoa</taxon>
        <taxon>Chordata</taxon>
        <taxon>Craniata</taxon>
        <taxon>Vertebrata</taxon>
        <taxon>Euteleostomi</taxon>
        <taxon>Actinopterygii</taxon>
        <taxon>Neopterygii</taxon>
        <taxon>Teleostei</taxon>
        <taxon>Neoteleostei</taxon>
        <taxon>Acanthomorphata</taxon>
        <taxon>Eupercaria</taxon>
        <taxon>Perciformes</taxon>
        <taxon>Cottioidei</taxon>
        <taxon>Cottales</taxon>
        <taxon>Liparidae</taxon>
        <taxon>Liparis</taxon>
    </lineage>
</organism>
<feature type="domain" description="DDE Tnp4" evidence="3">
    <location>
        <begin position="3"/>
        <end position="43"/>
    </location>
</feature>
<evidence type="ECO:0000313" key="5">
    <source>
        <dbReference type="Proteomes" id="UP000314294"/>
    </source>
</evidence>